<sequence>MKPLSSLLLSAALSAAAPPHPASPQAPLADIPSIVGETRTEFSQNSLDNVVNASPLLSFHRDLVSIESISGNEGAAGAFVADFLESHNFTVIKQPVTTESDARFNIFAFPKSQSHSLDELHPSHGPRSSSPATLTPNILIAGRGTVDAKGSVAAQIFAALDTLAAQPSAPLGLLFVVGEETGGDGMKAFSQSADLNPSPSRFHTVIFGEPTELALVAGHKGMLGFEVAAHGRAAHSGYPWLGESAISAILPALARVDQLGDIPASEGGLPASDKYGRTTVNIGQMEGGVAVNVVPSEARAGVAVRLAAGTDDEAREIVLKAVRDATGGDDRVVVNFSLEGYGPQDLDTDVAGFNVTTVNYGTDVPNLQLHARPDGKVKRYLYGPGTIHVAHGDNEALTVAQLEEAVRGYKKLIQAALDRSTS</sequence>
<dbReference type="Gene3D" id="3.30.70.360">
    <property type="match status" value="1"/>
</dbReference>
<keyword evidence="7" id="KW-0732">Signal</keyword>
<evidence type="ECO:0000313" key="9">
    <source>
        <dbReference type="EMBL" id="PKX95702.1"/>
    </source>
</evidence>
<comment type="caution">
    <text evidence="9">The sequence shown here is derived from an EMBL/GenBank/DDBJ whole genome shotgun (WGS) entry which is preliminary data.</text>
</comment>
<dbReference type="SUPFAM" id="SSF53187">
    <property type="entry name" value="Zn-dependent exopeptidases"/>
    <property type="match status" value="1"/>
</dbReference>
<dbReference type="InterPro" id="IPR036264">
    <property type="entry name" value="Bact_exopeptidase_dim_dom"/>
</dbReference>
<dbReference type="InterPro" id="IPR050072">
    <property type="entry name" value="Peptidase_M20A"/>
</dbReference>
<gene>
    <name evidence="9" type="ORF">P174DRAFT_482123</name>
</gene>
<dbReference type="Gene3D" id="3.40.630.10">
    <property type="entry name" value="Zn peptidases"/>
    <property type="match status" value="1"/>
</dbReference>
<dbReference type="InterPro" id="IPR001160">
    <property type="entry name" value="Peptidase_M20C"/>
</dbReference>
<dbReference type="GeneID" id="36538062"/>
<evidence type="ECO:0000256" key="3">
    <source>
        <dbReference type="ARBA" id="ARBA00022670"/>
    </source>
</evidence>
<keyword evidence="3" id="KW-0645">Protease</keyword>
<dbReference type="InterPro" id="IPR002933">
    <property type="entry name" value="Peptidase_M20"/>
</dbReference>
<dbReference type="GO" id="GO:0006508">
    <property type="term" value="P:proteolysis"/>
    <property type="evidence" value="ECO:0007669"/>
    <property type="project" value="UniProtKB-KW"/>
</dbReference>
<keyword evidence="4" id="KW-0479">Metal-binding</keyword>
<dbReference type="GO" id="GO:0046872">
    <property type="term" value="F:metal ion binding"/>
    <property type="evidence" value="ECO:0007669"/>
    <property type="project" value="UniProtKB-KW"/>
</dbReference>
<feature type="signal peptide" evidence="7">
    <location>
        <begin position="1"/>
        <end position="16"/>
    </location>
</feature>
<keyword evidence="5" id="KW-0378">Hydrolase</keyword>
<protein>
    <submittedName>
        <fullName evidence="9">Putative carboxypeptidase</fullName>
    </submittedName>
</protein>
<evidence type="ECO:0000259" key="8">
    <source>
        <dbReference type="Pfam" id="PF07687"/>
    </source>
</evidence>
<dbReference type="AlphaFoldDB" id="A0A2I1CDJ9"/>
<dbReference type="Pfam" id="PF07687">
    <property type="entry name" value="M20_dimer"/>
    <property type="match status" value="1"/>
</dbReference>
<evidence type="ECO:0000256" key="2">
    <source>
        <dbReference type="ARBA" id="ARBA00006247"/>
    </source>
</evidence>
<dbReference type="InterPro" id="IPR001261">
    <property type="entry name" value="ArgE/DapE_CS"/>
</dbReference>
<evidence type="ECO:0000256" key="5">
    <source>
        <dbReference type="ARBA" id="ARBA00022801"/>
    </source>
</evidence>
<dbReference type="PANTHER" id="PTHR43808">
    <property type="entry name" value="ACETYLORNITHINE DEACETYLASE"/>
    <property type="match status" value="1"/>
</dbReference>
<evidence type="ECO:0000256" key="1">
    <source>
        <dbReference type="ARBA" id="ARBA00001947"/>
    </source>
</evidence>
<comment type="cofactor">
    <cofactor evidence="1">
        <name>Zn(2+)</name>
        <dbReference type="ChEBI" id="CHEBI:29105"/>
    </cofactor>
</comment>
<dbReference type="OrthoDB" id="3064516at2759"/>
<comment type="similarity">
    <text evidence="2">Belongs to the peptidase M20A family.</text>
</comment>
<evidence type="ECO:0000256" key="7">
    <source>
        <dbReference type="SAM" id="SignalP"/>
    </source>
</evidence>
<dbReference type="Pfam" id="PF01546">
    <property type="entry name" value="Peptidase_M20"/>
    <property type="match status" value="1"/>
</dbReference>
<keyword evidence="10" id="KW-1185">Reference proteome</keyword>
<dbReference type="PROSITE" id="PS00759">
    <property type="entry name" value="ARGE_DAPE_CPG2_2"/>
    <property type="match status" value="1"/>
</dbReference>
<dbReference type="InterPro" id="IPR011650">
    <property type="entry name" value="Peptidase_M20_dimer"/>
</dbReference>
<dbReference type="VEuPathDB" id="FungiDB:P174DRAFT_482123"/>
<evidence type="ECO:0000256" key="4">
    <source>
        <dbReference type="ARBA" id="ARBA00022723"/>
    </source>
</evidence>
<feature type="domain" description="Peptidase M20 dimerisation" evidence="8">
    <location>
        <begin position="218"/>
        <end position="321"/>
    </location>
</feature>
<organism evidence="9 10">
    <name type="scientific">Aspergillus novofumigatus (strain IBT 16806)</name>
    <dbReference type="NCBI Taxonomy" id="1392255"/>
    <lineage>
        <taxon>Eukaryota</taxon>
        <taxon>Fungi</taxon>
        <taxon>Dikarya</taxon>
        <taxon>Ascomycota</taxon>
        <taxon>Pezizomycotina</taxon>
        <taxon>Eurotiomycetes</taxon>
        <taxon>Eurotiomycetidae</taxon>
        <taxon>Eurotiales</taxon>
        <taxon>Aspergillaceae</taxon>
        <taxon>Aspergillus</taxon>
        <taxon>Aspergillus subgen. Fumigati</taxon>
    </lineage>
</organism>
<dbReference type="Proteomes" id="UP000234474">
    <property type="component" value="Unassembled WGS sequence"/>
</dbReference>
<accession>A0A2I1CDJ9</accession>
<dbReference type="RefSeq" id="XP_024684297.1">
    <property type="nucleotide sequence ID" value="XM_024830729.1"/>
</dbReference>
<dbReference type="PANTHER" id="PTHR43808:SF8">
    <property type="entry name" value="PEPTIDASE M20 DIMERISATION DOMAIN-CONTAINING PROTEIN"/>
    <property type="match status" value="1"/>
</dbReference>
<dbReference type="SUPFAM" id="SSF55031">
    <property type="entry name" value="Bacterial exopeptidase dimerisation domain"/>
    <property type="match status" value="1"/>
</dbReference>
<evidence type="ECO:0000313" key="10">
    <source>
        <dbReference type="Proteomes" id="UP000234474"/>
    </source>
</evidence>
<dbReference type="GO" id="GO:0004180">
    <property type="term" value="F:carboxypeptidase activity"/>
    <property type="evidence" value="ECO:0007669"/>
    <property type="project" value="UniProtKB-KW"/>
</dbReference>
<keyword evidence="6" id="KW-0862">Zinc</keyword>
<evidence type="ECO:0000256" key="6">
    <source>
        <dbReference type="ARBA" id="ARBA00022833"/>
    </source>
</evidence>
<keyword evidence="9" id="KW-0121">Carboxypeptidase</keyword>
<name>A0A2I1CDJ9_ASPN1</name>
<dbReference type="PRINTS" id="PR00934">
    <property type="entry name" value="XHISDIPTASE"/>
</dbReference>
<dbReference type="OMA" id="CHICFRT"/>
<dbReference type="CDD" id="cd05652">
    <property type="entry name" value="M20_ArgE_DapE-like_fungal"/>
    <property type="match status" value="1"/>
</dbReference>
<feature type="chain" id="PRO_5014115406" evidence="7">
    <location>
        <begin position="17"/>
        <end position="422"/>
    </location>
</feature>
<reference evidence="10" key="1">
    <citation type="journal article" date="2018" name="Proc. Natl. Acad. Sci. U.S.A.">
        <title>Linking secondary metabolites to gene clusters through genome sequencing of six diverse Aspergillus species.</title>
        <authorList>
            <person name="Kaerboelling I."/>
            <person name="Vesth T.C."/>
            <person name="Frisvad J.C."/>
            <person name="Nybo J.L."/>
            <person name="Theobald S."/>
            <person name="Kuo A."/>
            <person name="Bowyer P."/>
            <person name="Matsuda Y."/>
            <person name="Mondo S."/>
            <person name="Lyhne E.K."/>
            <person name="Kogle M.E."/>
            <person name="Clum A."/>
            <person name="Lipzen A."/>
            <person name="Salamov A."/>
            <person name="Ngan C.Y."/>
            <person name="Daum C."/>
            <person name="Chiniquy J."/>
            <person name="Barry K."/>
            <person name="LaButti K."/>
            <person name="Haridas S."/>
            <person name="Simmons B.A."/>
            <person name="Magnuson J.K."/>
            <person name="Mortensen U.H."/>
            <person name="Larsen T.O."/>
            <person name="Grigoriev I.V."/>
            <person name="Baker S.E."/>
            <person name="Andersen M.R."/>
        </authorList>
    </citation>
    <scope>NUCLEOTIDE SEQUENCE [LARGE SCALE GENOMIC DNA]</scope>
    <source>
        <strain evidence="10">IBT 16806</strain>
    </source>
</reference>
<proteinExistence type="inferred from homology"/>
<dbReference type="EMBL" id="MSZS01000003">
    <property type="protein sequence ID" value="PKX95702.1"/>
    <property type="molecule type" value="Genomic_DNA"/>
</dbReference>
<dbReference type="STRING" id="1392255.A0A2I1CDJ9"/>